<dbReference type="SUPFAM" id="SSF103473">
    <property type="entry name" value="MFS general substrate transporter"/>
    <property type="match status" value="2"/>
</dbReference>
<reference evidence="5 6" key="1">
    <citation type="submission" date="2022-12" db="EMBL/GenBank/DDBJ databases">
        <title>Chromosome-level genome of Tegillarca granosa.</title>
        <authorList>
            <person name="Kim J."/>
        </authorList>
    </citation>
    <scope>NUCLEOTIDE SEQUENCE [LARGE SCALE GENOMIC DNA]</scope>
    <source>
        <strain evidence="5">Teg-2019</strain>
        <tissue evidence="5">Adductor muscle</tissue>
    </source>
</reference>
<organism evidence="5 6">
    <name type="scientific">Tegillarca granosa</name>
    <name type="common">Malaysian cockle</name>
    <name type="synonym">Anadara granosa</name>
    <dbReference type="NCBI Taxonomy" id="220873"/>
    <lineage>
        <taxon>Eukaryota</taxon>
        <taxon>Metazoa</taxon>
        <taxon>Spiralia</taxon>
        <taxon>Lophotrochozoa</taxon>
        <taxon>Mollusca</taxon>
        <taxon>Bivalvia</taxon>
        <taxon>Autobranchia</taxon>
        <taxon>Pteriomorphia</taxon>
        <taxon>Arcoida</taxon>
        <taxon>Arcoidea</taxon>
        <taxon>Arcidae</taxon>
        <taxon>Tegillarca</taxon>
    </lineage>
</organism>
<dbReference type="InterPro" id="IPR011701">
    <property type="entry name" value="MFS"/>
</dbReference>
<evidence type="ECO:0000256" key="2">
    <source>
        <dbReference type="SAM" id="MobiDB-lite"/>
    </source>
</evidence>
<comment type="subcellular location">
    <subcellularLocation>
        <location evidence="1">Membrane</location>
        <topology evidence="1">Multi-pass membrane protein</topology>
    </subcellularLocation>
</comment>
<dbReference type="InterPro" id="IPR020846">
    <property type="entry name" value="MFS_dom"/>
</dbReference>
<dbReference type="Proteomes" id="UP001217089">
    <property type="component" value="Unassembled WGS sequence"/>
</dbReference>
<feature type="transmembrane region" description="Helical" evidence="3">
    <location>
        <begin position="162"/>
        <end position="182"/>
    </location>
</feature>
<accession>A0ABQ9F4P6</accession>
<dbReference type="PROSITE" id="PS50850">
    <property type="entry name" value="MFS"/>
    <property type="match status" value="1"/>
</dbReference>
<feature type="transmembrane region" description="Helical" evidence="3">
    <location>
        <begin position="411"/>
        <end position="431"/>
    </location>
</feature>
<gene>
    <name evidence="5" type="ORF">KUTeg_012737</name>
</gene>
<feature type="transmembrane region" description="Helical" evidence="3">
    <location>
        <begin position="470"/>
        <end position="493"/>
    </location>
</feature>
<feature type="transmembrane region" description="Helical" evidence="3">
    <location>
        <begin position="54"/>
        <end position="75"/>
    </location>
</feature>
<evidence type="ECO:0000259" key="4">
    <source>
        <dbReference type="PROSITE" id="PS50850"/>
    </source>
</evidence>
<feature type="region of interest" description="Disordered" evidence="2">
    <location>
        <begin position="258"/>
        <end position="286"/>
    </location>
</feature>
<sequence>MAATEIKQEGVPIDRGWAWMIVVGYFISSFFMVGTAKSFGILLTEFTVYFDIEAAKAATIMAVSGAVYTITAPFCLAFGQYFTQRKVVIFGVQVLNTPFCLAFGQYFTQRKVVIFGVQVLNTPFCLAFGQYFTQRKVVIFGAIFGCLMISQSYFLLNIGFVIIFYGIGTGISNACMFGNGMVMVGKYFHDRRSLANGLSLTGASVGQFAIPPLLQYLLDEYGLRGTVLLVGALYLHVVISGFLYRPLSFYERKKNKAGDESEKQALTQTENLEHKQGTQEYEKHGGDDPEILIEMDLYPLQDKYENKRLRYLATSTGSFKMASLESLTHIAVSEDKEGQQDKSKQKKKNGTATCCGKSFDIPKIFNFSVLKMPVVIFYVIVSFFLFFGYFNFIIFLPPDVLSRGISKYEKALLVSFAGIGDLFGRIGIGILGDLNVVKRYKIMAIVCLLCGLDMLIFTFTNTYWLMSLLAVLYGIFGGGYVAINAIVLIDLVGLQIMPNALGVVLLIQGLGAAIGQPILGKHTKTYLSCNRSRI</sequence>
<dbReference type="PANTHER" id="PTHR11360">
    <property type="entry name" value="MONOCARBOXYLATE TRANSPORTER"/>
    <property type="match status" value="1"/>
</dbReference>
<feature type="domain" description="Major facilitator superfamily (MFS) profile" evidence="4">
    <location>
        <begin position="374"/>
        <end position="534"/>
    </location>
</feature>
<name>A0ABQ9F4P6_TEGGR</name>
<evidence type="ECO:0000313" key="5">
    <source>
        <dbReference type="EMBL" id="KAJ8310872.1"/>
    </source>
</evidence>
<feature type="transmembrane region" description="Helical" evidence="3">
    <location>
        <begin position="226"/>
        <end position="244"/>
    </location>
</feature>
<evidence type="ECO:0000313" key="6">
    <source>
        <dbReference type="Proteomes" id="UP001217089"/>
    </source>
</evidence>
<feature type="transmembrane region" description="Helical" evidence="3">
    <location>
        <begin position="16"/>
        <end position="34"/>
    </location>
</feature>
<dbReference type="PANTHER" id="PTHR11360:SF284">
    <property type="entry name" value="EG:103B4.3 PROTEIN-RELATED"/>
    <property type="match status" value="1"/>
</dbReference>
<feature type="compositionally biased region" description="Basic and acidic residues" evidence="2">
    <location>
        <begin position="271"/>
        <end position="286"/>
    </location>
</feature>
<keyword evidence="3" id="KW-0812">Transmembrane</keyword>
<feature type="transmembrane region" description="Helical" evidence="3">
    <location>
        <begin position="375"/>
        <end position="396"/>
    </location>
</feature>
<feature type="transmembrane region" description="Helical" evidence="3">
    <location>
        <begin position="87"/>
        <end position="107"/>
    </location>
</feature>
<dbReference type="EMBL" id="JARBDR010000640">
    <property type="protein sequence ID" value="KAJ8310872.1"/>
    <property type="molecule type" value="Genomic_DNA"/>
</dbReference>
<feature type="transmembrane region" description="Helical" evidence="3">
    <location>
        <begin position="443"/>
        <end position="464"/>
    </location>
</feature>
<dbReference type="InterPro" id="IPR050327">
    <property type="entry name" value="Proton-linked_MCT"/>
</dbReference>
<protein>
    <recommendedName>
        <fullName evidence="4">Major facilitator superfamily (MFS) profile domain-containing protein</fullName>
    </recommendedName>
</protein>
<keyword evidence="3" id="KW-1133">Transmembrane helix</keyword>
<feature type="transmembrane region" description="Helical" evidence="3">
    <location>
        <begin position="137"/>
        <end position="156"/>
    </location>
</feature>
<feature type="transmembrane region" description="Helical" evidence="3">
    <location>
        <begin position="500"/>
        <end position="519"/>
    </location>
</feature>
<comment type="caution">
    <text evidence="5">The sequence shown here is derived from an EMBL/GenBank/DDBJ whole genome shotgun (WGS) entry which is preliminary data.</text>
</comment>
<proteinExistence type="predicted"/>
<evidence type="ECO:0000256" key="1">
    <source>
        <dbReference type="ARBA" id="ARBA00004141"/>
    </source>
</evidence>
<dbReference type="Gene3D" id="1.20.1250.20">
    <property type="entry name" value="MFS general substrate transporter like domains"/>
    <property type="match status" value="1"/>
</dbReference>
<keyword evidence="6" id="KW-1185">Reference proteome</keyword>
<feature type="transmembrane region" description="Helical" evidence="3">
    <location>
        <begin position="113"/>
        <end position="132"/>
    </location>
</feature>
<evidence type="ECO:0000256" key="3">
    <source>
        <dbReference type="SAM" id="Phobius"/>
    </source>
</evidence>
<dbReference type="Pfam" id="PF07690">
    <property type="entry name" value="MFS_1"/>
    <property type="match status" value="1"/>
</dbReference>
<dbReference type="InterPro" id="IPR036259">
    <property type="entry name" value="MFS_trans_sf"/>
</dbReference>
<feature type="transmembrane region" description="Helical" evidence="3">
    <location>
        <begin position="194"/>
        <end position="214"/>
    </location>
</feature>
<keyword evidence="3" id="KW-0472">Membrane</keyword>